<sequence>MWQNVYQKRRVNQTPTNTHRYSSLCV</sequence>
<dbReference type="EMBL" id="NCKV01002252">
    <property type="protein sequence ID" value="RWS27101.1"/>
    <property type="molecule type" value="Genomic_DNA"/>
</dbReference>
<comment type="caution">
    <text evidence="2">The sequence shown here is derived from an EMBL/GenBank/DDBJ whole genome shotgun (WGS) entry which is preliminary data.</text>
</comment>
<dbReference type="VEuPathDB" id="VectorBase:LDEU004939"/>
<dbReference type="AlphaFoldDB" id="A0A443SHT8"/>
<proteinExistence type="predicted"/>
<reference evidence="2 3" key="1">
    <citation type="journal article" date="2018" name="Gigascience">
        <title>Genomes of trombidid mites reveal novel predicted allergens and laterally-transferred genes associated with secondary metabolism.</title>
        <authorList>
            <person name="Dong X."/>
            <person name="Chaisiri K."/>
            <person name="Xia D."/>
            <person name="Armstrong S.D."/>
            <person name="Fang Y."/>
            <person name="Donnelly M.J."/>
            <person name="Kadowaki T."/>
            <person name="McGarry J.W."/>
            <person name="Darby A.C."/>
            <person name="Makepeace B.L."/>
        </authorList>
    </citation>
    <scope>NUCLEOTIDE SEQUENCE [LARGE SCALE GENOMIC DNA]</scope>
    <source>
        <strain evidence="2">UoL-UT</strain>
    </source>
</reference>
<dbReference type="Proteomes" id="UP000288716">
    <property type="component" value="Unassembled WGS sequence"/>
</dbReference>
<evidence type="ECO:0000313" key="3">
    <source>
        <dbReference type="Proteomes" id="UP000288716"/>
    </source>
</evidence>
<name>A0A443SHT8_9ACAR</name>
<accession>A0A443SHT8</accession>
<keyword evidence="3" id="KW-1185">Reference proteome</keyword>
<protein>
    <submittedName>
        <fullName evidence="2">Uncharacterized protein</fullName>
    </submittedName>
</protein>
<feature type="region of interest" description="Disordered" evidence="1">
    <location>
        <begin position="1"/>
        <end position="26"/>
    </location>
</feature>
<organism evidence="2 3">
    <name type="scientific">Leptotrombidium deliense</name>
    <dbReference type="NCBI Taxonomy" id="299467"/>
    <lineage>
        <taxon>Eukaryota</taxon>
        <taxon>Metazoa</taxon>
        <taxon>Ecdysozoa</taxon>
        <taxon>Arthropoda</taxon>
        <taxon>Chelicerata</taxon>
        <taxon>Arachnida</taxon>
        <taxon>Acari</taxon>
        <taxon>Acariformes</taxon>
        <taxon>Trombidiformes</taxon>
        <taxon>Prostigmata</taxon>
        <taxon>Anystina</taxon>
        <taxon>Parasitengona</taxon>
        <taxon>Trombiculoidea</taxon>
        <taxon>Trombiculidae</taxon>
        <taxon>Leptotrombidium</taxon>
    </lineage>
</organism>
<gene>
    <name evidence="2" type="ORF">B4U80_11222</name>
</gene>
<evidence type="ECO:0000256" key="1">
    <source>
        <dbReference type="SAM" id="MobiDB-lite"/>
    </source>
</evidence>
<evidence type="ECO:0000313" key="2">
    <source>
        <dbReference type="EMBL" id="RWS27101.1"/>
    </source>
</evidence>